<evidence type="ECO:0000313" key="3">
    <source>
        <dbReference type="EMBL" id="SHL57484.1"/>
    </source>
</evidence>
<keyword evidence="2" id="KW-0732">Signal</keyword>
<dbReference type="EMBL" id="FRCE01000005">
    <property type="protein sequence ID" value="SHL57484.1"/>
    <property type="molecule type" value="Genomic_DNA"/>
</dbReference>
<accession>A0ABD7M7S2</accession>
<protein>
    <submittedName>
        <fullName evidence="3">Uncharacterized protein</fullName>
    </submittedName>
</protein>
<dbReference type="AlphaFoldDB" id="A0ABD7M7S2"/>
<evidence type="ECO:0000256" key="2">
    <source>
        <dbReference type="SAM" id="SignalP"/>
    </source>
</evidence>
<dbReference type="InterPro" id="IPR006311">
    <property type="entry name" value="TAT_signal"/>
</dbReference>
<feature type="signal peptide" evidence="2">
    <location>
        <begin position="1"/>
        <end position="41"/>
    </location>
</feature>
<evidence type="ECO:0000256" key="1">
    <source>
        <dbReference type="SAM" id="MobiDB-lite"/>
    </source>
</evidence>
<feature type="region of interest" description="Disordered" evidence="1">
    <location>
        <begin position="162"/>
        <end position="183"/>
    </location>
</feature>
<evidence type="ECO:0000313" key="4">
    <source>
        <dbReference type="Proteomes" id="UP000184253"/>
    </source>
</evidence>
<proteinExistence type="predicted"/>
<sequence>MSFTDPQSPASPPSLSRRTVAHGLAWTVPAVAAAAAAPAFAVSCANPAAFTGRFTQANVYGTPPSTYTWSAAGRTPITLSLNTVADIGKSLAAWNLTSAGGINQGYNGLGDLREDGLLLQQSGSGGQRLTITFSRPVTNLQFTIADVDWLRSQYRDAIVLDPEPTSVTNGPPLQGNGTTGSPVRAVSAGEVRSDTEANRSVVTYAGPINSFTLYFASTDGTTAQQIFLTGLTFFAC</sequence>
<name>A0ABD7M7S2_MICLU</name>
<dbReference type="PROSITE" id="PS51318">
    <property type="entry name" value="TAT"/>
    <property type="match status" value="1"/>
</dbReference>
<organism evidence="3 4">
    <name type="scientific">Micrococcus luteus</name>
    <name type="common">Micrococcus lysodeikticus</name>
    <dbReference type="NCBI Taxonomy" id="1270"/>
    <lineage>
        <taxon>Bacteria</taxon>
        <taxon>Bacillati</taxon>
        <taxon>Actinomycetota</taxon>
        <taxon>Actinomycetes</taxon>
        <taxon>Micrococcales</taxon>
        <taxon>Micrococcaceae</taxon>
        <taxon>Micrococcus</taxon>
    </lineage>
</organism>
<gene>
    <name evidence="3" type="ORF">SAMN04487849_105166</name>
</gene>
<feature type="compositionally biased region" description="Polar residues" evidence="1">
    <location>
        <begin position="165"/>
        <end position="181"/>
    </location>
</feature>
<reference evidence="3 4" key="1">
    <citation type="submission" date="2016-11" db="EMBL/GenBank/DDBJ databases">
        <authorList>
            <person name="Varghese N."/>
            <person name="Submissions S."/>
        </authorList>
    </citation>
    <scope>NUCLEOTIDE SEQUENCE [LARGE SCALE GENOMIC DNA]</scope>
    <source>
        <strain evidence="3 4">VTM4R57</strain>
    </source>
</reference>
<comment type="caution">
    <text evidence="3">The sequence shown here is derived from an EMBL/GenBank/DDBJ whole genome shotgun (WGS) entry which is preliminary data.</text>
</comment>
<dbReference type="Proteomes" id="UP000184253">
    <property type="component" value="Unassembled WGS sequence"/>
</dbReference>
<feature type="chain" id="PRO_5044808655" evidence="2">
    <location>
        <begin position="42"/>
        <end position="236"/>
    </location>
</feature>